<dbReference type="InterPro" id="IPR058771">
    <property type="entry name" value="PWI_CCDC43"/>
</dbReference>
<sequence>MAAAVENFDEWLKKKLESLNTDVDVFGGYIRGILESDESLAEKREALEELISSVTENDIDSHVSEILGSWNEFFSKVTSDTEDDPVEDVEVRLARMMESKNLPTVAKKSYSEEDRKLRDAIIKKYGEVAEGKSDEDEDGDEESGSETELEKNMNAATIAQQEKEKRERAKLESQKKKEKDKEDREKQIKLREEKKEKRKTQKVERRR</sequence>
<accession>A0AAV7IVK1</accession>
<keyword evidence="7" id="KW-1185">Reference proteome</keyword>
<dbReference type="Proteomes" id="UP000826195">
    <property type="component" value="Unassembled WGS sequence"/>
</dbReference>
<feature type="compositionally biased region" description="Basic and acidic residues" evidence="4">
    <location>
        <begin position="161"/>
        <end position="195"/>
    </location>
</feature>
<reference evidence="6 7" key="1">
    <citation type="journal article" date="2021" name="J. Hered.">
        <title>A chromosome-level genome assembly of the parasitoid wasp, Cotesia glomerata (Hymenoptera: Braconidae).</title>
        <authorList>
            <person name="Pinto B.J."/>
            <person name="Weis J.J."/>
            <person name="Gamble T."/>
            <person name="Ode P.J."/>
            <person name="Paul R."/>
            <person name="Zaspel J.M."/>
        </authorList>
    </citation>
    <scope>NUCLEOTIDE SEQUENCE [LARGE SCALE GENOMIC DNA]</scope>
    <source>
        <strain evidence="6">CgM1</strain>
    </source>
</reference>
<feature type="compositionally biased region" description="Basic residues" evidence="4">
    <location>
        <begin position="196"/>
        <end position="207"/>
    </location>
</feature>
<feature type="region of interest" description="Disordered" evidence="4">
    <location>
        <begin position="126"/>
        <end position="207"/>
    </location>
</feature>
<evidence type="ECO:0000313" key="7">
    <source>
        <dbReference type="Proteomes" id="UP000826195"/>
    </source>
</evidence>
<protein>
    <recommendedName>
        <fullName evidence="2">Coiled-coil domain-containing protein 43</fullName>
    </recommendedName>
</protein>
<dbReference type="Pfam" id="PF26091">
    <property type="entry name" value="PWI_CCDC43"/>
    <property type="match status" value="1"/>
</dbReference>
<evidence type="ECO:0000256" key="3">
    <source>
        <dbReference type="ARBA" id="ARBA00023054"/>
    </source>
</evidence>
<feature type="domain" description="CCDC43 PWI-like" evidence="5">
    <location>
        <begin position="3"/>
        <end position="75"/>
    </location>
</feature>
<dbReference type="InterPro" id="IPR037666">
    <property type="entry name" value="CCDC43"/>
</dbReference>
<dbReference type="EMBL" id="JAHXZJ010000374">
    <property type="protein sequence ID" value="KAH0560802.1"/>
    <property type="molecule type" value="Genomic_DNA"/>
</dbReference>
<proteinExistence type="inferred from homology"/>
<name>A0AAV7IVK1_COTGL</name>
<keyword evidence="3" id="KW-0175">Coiled coil</keyword>
<dbReference type="PANTHER" id="PTHR31684">
    <property type="entry name" value="COILED-COIL DOMAIN-CONTAINING PROTEIN 43"/>
    <property type="match status" value="1"/>
</dbReference>
<comment type="similarity">
    <text evidence="1">Belongs to the CCDC43 family.</text>
</comment>
<evidence type="ECO:0000256" key="1">
    <source>
        <dbReference type="ARBA" id="ARBA00005305"/>
    </source>
</evidence>
<dbReference type="PANTHER" id="PTHR31684:SF2">
    <property type="entry name" value="COILED-COIL DOMAIN-CONTAINING PROTEIN 43"/>
    <property type="match status" value="1"/>
</dbReference>
<gene>
    <name evidence="6" type="ORF">KQX54_008658</name>
</gene>
<dbReference type="AlphaFoldDB" id="A0AAV7IVK1"/>
<organism evidence="6 7">
    <name type="scientific">Cotesia glomerata</name>
    <name type="common">Lepidopteran parasitic wasp</name>
    <name type="synonym">Apanteles glomeratus</name>
    <dbReference type="NCBI Taxonomy" id="32391"/>
    <lineage>
        <taxon>Eukaryota</taxon>
        <taxon>Metazoa</taxon>
        <taxon>Ecdysozoa</taxon>
        <taxon>Arthropoda</taxon>
        <taxon>Hexapoda</taxon>
        <taxon>Insecta</taxon>
        <taxon>Pterygota</taxon>
        <taxon>Neoptera</taxon>
        <taxon>Endopterygota</taxon>
        <taxon>Hymenoptera</taxon>
        <taxon>Apocrita</taxon>
        <taxon>Ichneumonoidea</taxon>
        <taxon>Braconidae</taxon>
        <taxon>Microgastrinae</taxon>
        <taxon>Cotesia</taxon>
    </lineage>
</organism>
<feature type="compositionally biased region" description="Acidic residues" evidence="4">
    <location>
        <begin position="133"/>
        <end position="147"/>
    </location>
</feature>
<evidence type="ECO:0000259" key="5">
    <source>
        <dbReference type="Pfam" id="PF26091"/>
    </source>
</evidence>
<comment type="caution">
    <text evidence="6">The sequence shown here is derived from an EMBL/GenBank/DDBJ whole genome shotgun (WGS) entry which is preliminary data.</text>
</comment>
<evidence type="ECO:0000256" key="4">
    <source>
        <dbReference type="SAM" id="MobiDB-lite"/>
    </source>
</evidence>
<evidence type="ECO:0000313" key="6">
    <source>
        <dbReference type="EMBL" id="KAH0560802.1"/>
    </source>
</evidence>
<evidence type="ECO:0000256" key="2">
    <source>
        <dbReference type="ARBA" id="ARBA00016648"/>
    </source>
</evidence>